<keyword evidence="4 8" id="KW-1003">Cell membrane</keyword>
<dbReference type="GO" id="GO:0005345">
    <property type="term" value="F:purine nucleobase transmembrane transporter activity"/>
    <property type="evidence" value="ECO:0007669"/>
    <property type="project" value="TreeGrafter"/>
</dbReference>
<keyword evidence="3 8" id="KW-0813">Transport</keyword>
<dbReference type="AlphaFoldDB" id="A0A9D1UX98"/>
<evidence type="ECO:0000313" key="11">
    <source>
        <dbReference type="Proteomes" id="UP000823963"/>
    </source>
</evidence>
<evidence type="ECO:0000256" key="3">
    <source>
        <dbReference type="ARBA" id="ARBA00022448"/>
    </source>
</evidence>
<feature type="transmembrane region" description="Helical" evidence="9">
    <location>
        <begin position="130"/>
        <end position="148"/>
    </location>
</feature>
<evidence type="ECO:0000256" key="1">
    <source>
        <dbReference type="ARBA" id="ARBA00004651"/>
    </source>
</evidence>
<dbReference type="PANTHER" id="PTHR43337">
    <property type="entry name" value="XANTHINE/URACIL PERMEASE C887.17-RELATED"/>
    <property type="match status" value="1"/>
</dbReference>
<dbReference type="PIRSF" id="PIRSF005353">
    <property type="entry name" value="PbuG"/>
    <property type="match status" value="1"/>
</dbReference>
<comment type="subcellular location">
    <subcellularLocation>
        <location evidence="1 8">Cell membrane</location>
        <topology evidence="1 8">Multi-pass membrane protein</topology>
    </subcellularLocation>
</comment>
<feature type="transmembrane region" description="Helical" evidence="9">
    <location>
        <begin position="18"/>
        <end position="41"/>
    </location>
</feature>
<feature type="transmembrane region" description="Helical" evidence="9">
    <location>
        <begin position="316"/>
        <end position="337"/>
    </location>
</feature>
<dbReference type="InterPro" id="IPR045018">
    <property type="entry name" value="Azg-like"/>
</dbReference>
<feature type="transmembrane region" description="Helical" evidence="9">
    <location>
        <begin position="241"/>
        <end position="261"/>
    </location>
</feature>
<evidence type="ECO:0000256" key="4">
    <source>
        <dbReference type="ARBA" id="ARBA00022475"/>
    </source>
</evidence>
<keyword evidence="5 8" id="KW-0812">Transmembrane</keyword>
<protein>
    <submittedName>
        <fullName evidence="10">NCS2 family permease</fullName>
    </submittedName>
</protein>
<dbReference type="PANTHER" id="PTHR43337:SF11">
    <property type="entry name" value="GUANINE_HYPOXANTHINE PERMEASE PBUG"/>
    <property type="match status" value="1"/>
</dbReference>
<feature type="transmembrane region" description="Helical" evidence="9">
    <location>
        <begin position="47"/>
        <end position="68"/>
    </location>
</feature>
<feature type="transmembrane region" description="Helical" evidence="9">
    <location>
        <begin position="344"/>
        <end position="365"/>
    </location>
</feature>
<proteinExistence type="inferred from homology"/>
<organism evidence="10 11">
    <name type="scientific">Candidatus Ligilactobacillus excrementigallinarum</name>
    <dbReference type="NCBI Taxonomy" id="2838641"/>
    <lineage>
        <taxon>Bacteria</taxon>
        <taxon>Bacillati</taxon>
        <taxon>Bacillota</taxon>
        <taxon>Bacilli</taxon>
        <taxon>Lactobacillales</taxon>
        <taxon>Lactobacillaceae</taxon>
        <taxon>Ligilactobacillus</taxon>
    </lineage>
</organism>
<gene>
    <name evidence="10" type="ORF">H9861_05290</name>
</gene>
<dbReference type="InterPro" id="IPR006043">
    <property type="entry name" value="NCS2"/>
</dbReference>
<comment type="caution">
    <text evidence="10">The sequence shown here is derived from an EMBL/GenBank/DDBJ whole genome shotgun (WGS) entry which is preliminary data.</text>
</comment>
<feature type="transmembrane region" description="Helical" evidence="9">
    <location>
        <begin position="371"/>
        <end position="401"/>
    </location>
</feature>
<feature type="transmembrane region" description="Helical" evidence="9">
    <location>
        <begin position="100"/>
        <end position="118"/>
    </location>
</feature>
<evidence type="ECO:0000256" key="5">
    <source>
        <dbReference type="ARBA" id="ARBA00022692"/>
    </source>
</evidence>
<keyword evidence="6 8" id="KW-1133">Transmembrane helix</keyword>
<sequence length="433" mass="46142">MANYFEFDQLKTTFKRELVAGFTTFVSMAYILFVNPSILGASGMNKGAVFTATALSAAFTCLVMGIYAKYPFASAPSLGVNAFFTYSVCIAMHIPWQTALAGVFVASLIFLLLTVLKIRETIINSIPTDLKYAISSGIGLFIAFVGLKDSGLIVADKSTLVALGDIKGAVWVTLFGLLITVVLMIMNVPGSIFIGMVAGAIFGMVMGYIPLPHQIISSIPSLKPTFGVAIHSLSQINSVQMWIVVFTFLLVTFFDTTGTLIGLAQQGGFMKDNKMPRAGRALMADSTGMLVGSVLGTSPVGAYVESSAGIAIGGRSGLTAVVTGLLFIVGMFFSPLLSVATSQVTAPALIIVGVLMAENMAKIHWNKLEVAIPAFLILIGMPLTYSISNGLALGFIAYPITMIAARKGKEVPPLMYVLFFVFIAFMWVLNFNL</sequence>
<reference evidence="10" key="1">
    <citation type="journal article" date="2021" name="PeerJ">
        <title>Extensive microbial diversity within the chicken gut microbiome revealed by metagenomics and culture.</title>
        <authorList>
            <person name="Gilroy R."/>
            <person name="Ravi A."/>
            <person name="Getino M."/>
            <person name="Pursley I."/>
            <person name="Horton D.L."/>
            <person name="Alikhan N.F."/>
            <person name="Baker D."/>
            <person name="Gharbi K."/>
            <person name="Hall N."/>
            <person name="Watson M."/>
            <person name="Adriaenssens E.M."/>
            <person name="Foster-Nyarko E."/>
            <person name="Jarju S."/>
            <person name="Secka A."/>
            <person name="Antonio M."/>
            <person name="Oren A."/>
            <person name="Chaudhuri R.R."/>
            <person name="La Ragione R."/>
            <person name="Hildebrand F."/>
            <person name="Pallen M.J."/>
        </authorList>
    </citation>
    <scope>NUCLEOTIDE SEQUENCE</scope>
    <source>
        <strain evidence="10">6627</strain>
    </source>
</reference>
<feature type="transmembrane region" description="Helical" evidence="9">
    <location>
        <begin position="192"/>
        <end position="211"/>
    </location>
</feature>
<dbReference type="Proteomes" id="UP000823963">
    <property type="component" value="Unassembled WGS sequence"/>
</dbReference>
<evidence type="ECO:0000256" key="6">
    <source>
        <dbReference type="ARBA" id="ARBA00022989"/>
    </source>
</evidence>
<keyword evidence="7 8" id="KW-0472">Membrane</keyword>
<evidence type="ECO:0000256" key="7">
    <source>
        <dbReference type="ARBA" id="ARBA00023136"/>
    </source>
</evidence>
<feature type="transmembrane region" description="Helical" evidence="9">
    <location>
        <begin position="413"/>
        <end position="431"/>
    </location>
</feature>
<evidence type="ECO:0000256" key="9">
    <source>
        <dbReference type="SAM" id="Phobius"/>
    </source>
</evidence>
<dbReference type="InterPro" id="IPR026033">
    <property type="entry name" value="Azg-like_bact_archaea"/>
</dbReference>
<evidence type="ECO:0000256" key="8">
    <source>
        <dbReference type="PIRNR" id="PIRNR005353"/>
    </source>
</evidence>
<name>A0A9D1UX98_9LACO</name>
<accession>A0A9D1UX98</accession>
<evidence type="ECO:0000313" key="10">
    <source>
        <dbReference type="EMBL" id="HIX02152.1"/>
    </source>
</evidence>
<evidence type="ECO:0000256" key="2">
    <source>
        <dbReference type="ARBA" id="ARBA00005697"/>
    </source>
</evidence>
<feature type="transmembrane region" description="Helical" evidence="9">
    <location>
        <begin position="168"/>
        <end position="185"/>
    </location>
</feature>
<dbReference type="Pfam" id="PF00860">
    <property type="entry name" value="Xan_ur_permease"/>
    <property type="match status" value="1"/>
</dbReference>
<comment type="similarity">
    <text evidence="2 8">Belongs to the nucleobase:cation symporter-2 (NCS2) (TC 2.A.40) family. Azg-like subfamily.</text>
</comment>
<dbReference type="GO" id="GO:0005886">
    <property type="term" value="C:plasma membrane"/>
    <property type="evidence" value="ECO:0007669"/>
    <property type="project" value="UniProtKB-SubCell"/>
</dbReference>
<dbReference type="EMBL" id="DXFP01000050">
    <property type="protein sequence ID" value="HIX02152.1"/>
    <property type="molecule type" value="Genomic_DNA"/>
</dbReference>
<reference evidence="10" key="2">
    <citation type="submission" date="2021-04" db="EMBL/GenBank/DDBJ databases">
        <authorList>
            <person name="Gilroy R."/>
        </authorList>
    </citation>
    <scope>NUCLEOTIDE SEQUENCE</scope>
    <source>
        <strain evidence="10">6627</strain>
    </source>
</reference>